<evidence type="ECO:0000256" key="2">
    <source>
        <dbReference type="ARBA" id="ARBA00010797"/>
    </source>
</evidence>
<dbReference type="Proteomes" id="UP000193685">
    <property type="component" value="Unassembled WGS sequence"/>
</dbReference>
<dbReference type="OMA" id="GKDHTLH"/>
<dbReference type="GO" id="GO:0006412">
    <property type="term" value="P:translation"/>
    <property type="evidence" value="ECO:0007669"/>
    <property type="project" value="InterPro"/>
</dbReference>
<proteinExistence type="inferred from homology"/>
<dbReference type="PRINTS" id="PR00063">
    <property type="entry name" value="RIBOSOMALL27"/>
</dbReference>
<evidence type="ECO:0000256" key="7">
    <source>
        <dbReference type="SAM" id="MobiDB-lite"/>
    </source>
</evidence>
<keyword evidence="9" id="KW-1185">Reference proteome</keyword>
<dbReference type="InterPro" id="IPR001684">
    <property type="entry name" value="Ribosomal_bL27"/>
</dbReference>
<dbReference type="PROSITE" id="PS00831">
    <property type="entry name" value="RIBOSOMAL_L27"/>
    <property type="match status" value="1"/>
</dbReference>
<reference evidence="8 9" key="1">
    <citation type="submission" date="2016-07" db="EMBL/GenBank/DDBJ databases">
        <title>Pervasive Adenine N6-methylation of Active Genes in Fungi.</title>
        <authorList>
            <consortium name="DOE Joint Genome Institute"/>
            <person name="Mondo S.J."/>
            <person name="Dannebaum R.O."/>
            <person name="Kuo R.C."/>
            <person name="Labutti K."/>
            <person name="Haridas S."/>
            <person name="Kuo A."/>
            <person name="Salamov A."/>
            <person name="Ahrendt S.R."/>
            <person name="Lipzen A."/>
            <person name="Sullivan W."/>
            <person name="Andreopoulos W.B."/>
            <person name="Clum A."/>
            <person name="Lindquist E."/>
            <person name="Daum C."/>
            <person name="Ramamoorthy G.K."/>
            <person name="Gryganskyi A."/>
            <person name="Culley D."/>
            <person name="Magnuson J.K."/>
            <person name="James T.Y."/>
            <person name="O'Malley M.A."/>
            <person name="Stajich J.E."/>
            <person name="Spatafora J.W."/>
            <person name="Visel A."/>
            <person name="Grigoriev I.V."/>
        </authorList>
    </citation>
    <scope>NUCLEOTIDE SEQUENCE [LARGE SCALE GENOMIC DNA]</scope>
    <source>
        <strain evidence="8 9">12-1054</strain>
    </source>
</reference>
<accession>A0A1Y2FUU3</accession>
<keyword evidence="3" id="KW-0689">Ribosomal protein</keyword>
<name>A0A1Y2FUU3_PROLT</name>
<comment type="caution">
    <text evidence="8">The sequence shown here is derived from an EMBL/GenBank/DDBJ whole genome shotgun (WGS) entry which is preliminary data.</text>
</comment>
<evidence type="ECO:0000313" key="8">
    <source>
        <dbReference type="EMBL" id="ORY87762.1"/>
    </source>
</evidence>
<comment type="similarity">
    <text evidence="2">Belongs to the bacterial ribosomal protein bL27 family.</text>
</comment>
<comment type="subcellular location">
    <subcellularLocation>
        <location evidence="1">Mitochondrion</location>
    </subcellularLocation>
</comment>
<evidence type="ECO:0000256" key="5">
    <source>
        <dbReference type="ARBA" id="ARBA00023274"/>
    </source>
</evidence>
<dbReference type="GO" id="GO:0005762">
    <property type="term" value="C:mitochondrial large ribosomal subunit"/>
    <property type="evidence" value="ECO:0007669"/>
    <property type="project" value="TreeGrafter"/>
</dbReference>
<keyword evidence="4" id="KW-0496">Mitochondrion</keyword>
<evidence type="ECO:0000256" key="4">
    <source>
        <dbReference type="ARBA" id="ARBA00023128"/>
    </source>
</evidence>
<feature type="non-terminal residue" evidence="8">
    <location>
        <position position="109"/>
    </location>
</feature>
<dbReference type="GO" id="GO:0003735">
    <property type="term" value="F:structural constituent of ribosome"/>
    <property type="evidence" value="ECO:0007669"/>
    <property type="project" value="InterPro"/>
</dbReference>
<feature type="non-terminal residue" evidence="8">
    <location>
        <position position="1"/>
    </location>
</feature>
<organism evidence="8 9">
    <name type="scientific">Protomyces lactucae-debilis</name>
    <dbReference type="NCBI Taxonomy" id="2754530"/>
    <lineage>
        <taxon>Eukaryota</taxon>
        <taxon>Fungi</taxon>
        <taxon>Dikarya</taxon>
        <taxon>Ascomycota</taxon>
        <taxon>Taphrinomycotina</taxon>
        <taxon>Taphrinomycetes</taxon>
        <taxon>Taphrinales</taxon>
        <taxon>Protomycetaceae</taxon>
        <taxon>Protomyces</taxon>
    </lineage>
</organism>
<gene>
    <name evidence="8" type="ORF">BCR37DRAFT_340383</name>
</gene>
<dbReference type="PANTHER" id="PTHR15893:SF0">
    <property type="entry name" value="LARGE RIBOSOMAL SUBUNIT PROTEIN BL27M"/>
    <property type="match status" value="1"/>
</dbReference>
<dbReference type="Gene3D" id="2.40.50.100">
    <property type="match status" value="1"/>
</dbReference>
<dbReference type="EMBL" id="MCFI01000001">
    <property type="protein sequence ID" value="ORY87762.1"/>
    <property type="molecule type" value="Genomic_DNA"/>
</dbReference>
<dbReference type="SUPFAM" id="SSF110324">
    <property type="entry name" value="Ribosomal L27 protein-like"/>
    <property type="match status" value="1"/>
</dbReference>
<dbReference type="AlphaFoldDB" id="A0A1Y2FUU3"/>
<evidence type="ECO:0000313" key="9">
    <source>
        <dbReference type="Proteomes" id="UP000193685"/>
    </source>
</evidence>
<dbReference type="InterPro" id="IPR018261">
    <property type="entry name" value="Ribosomal_bL27_CS"/>
</dbReference>
<sequence>SQVRYATKRAGGSARNNRDSAGRRLGVKIYGGQRVRTGNIIIRQRGTVWHAGENTGLGKDHTIFAMEPGYVKFYKDPAHPKRQFVGVGLSKEQKLPKPIGAPRVRRLGL</sequence>
<evidence type="ECO:0000256" key="3">
    <source>
        <dbReference type="ARBA" id="ARBA00022980"/>
    </source>
</evidence>
<dbReference type="PANTHER" id="PTHR15893">
    <property type="entry name" value="RIBOSOMAL PROTEIN L27"/>
    <property type="match status" value="1"/>
</dbReference>
<evidence type="ECO:0000256" key="1">
    <source>
        <dbReference type="ARBA" id="ARBA00004173"/>
    </source>
</evidence>
<protein>
    <recommendedName>
        <fullName evidence="6">Large ribosomal subunit protein bL27m</fullName>
    </recommendedName>
</protein>
<feature type="region of interest" description="Disordered" evidence="7">
    <location>
        <begin position="1"/>
        <end position="22"/>
    </location>
</feature>
<dbReference type="GeneID" id="63783958"/>
<dbReference type="STRING" id="56484.A0A1Y2FUU3"/>
<dbReference type="OrthoDB" id="1867012at2759"/>
<dbReference type="FunFam" id="2.40.50.100:FF:000042">
    <property type="entry name" value="50S ribosomal protein L27"/>
    <property type="match status" value="1"/>
</dbReference>
<dbReference type="RefSeq" id="XP_040728257.1">
    <property type="nucleotide sequence ID" value="XM_040867359.1"/>
</dbReference>
<evidence type="ECO:0000256" key="6">
    <source>
        <dbReference type="ARBA" id="ARBA00035267"/>
    </source>
</evidence>
<dbReference type="Pfam" id="PF01016">
    <property type="entry name" value="Ribosomal_L27"/>
    <property type="match status" value="1"/>
</dbReference>
<keyword evidence="5" id="KW-0687">Ribonucleoprotein</keyword>
<dbReference type="NCBIfam" id="TIGR00062">
    <property type="entry name" value="L27"/>
    <property type="match status" value="1"/>
</dbReference>